<dbReference type="EMBL" id="CP045121">
    <property type="protein sequence ID" value="QIN78331.1"/>
    <property type="molecule type" value="Genomic_DNA"/>
</dbReference>
<evidence type="ECO:0000313" key="5">
    <source>
        <dbReference type="Proteomes" id="UP000502706"/>
    </source>
</evidence>
<name>A0A6G8PVU0_9ACTN</name>
<keyword evidence="3" id="KW-1133">Transmembrane helix</keyword>
<feature type="transmembrane region" description="Helical" evidence="3">
    <location>
        <begin position="42"/>
        <end position="65"/>
    </location>
</feature>
<accession>A0A6G8PVU0</accession>
<keyword evidence="3" id="KW-0472">Membrane</keyword>
<dbReference type="KEGG" id="rmar:GBA65_07150"/>
<evidence type="ECO:0000256" key="1">
    <source>
        <dbReference type="SAM" id="Coils"/>
    </source>
</evidence>
<reference evidence="4 5" key="1">
    <citation type="submission" date="2019-10" db="EMBL/GenBank/DDBJ databases">
        <title>Rubrobacter sp nov SCSIO 52915 isolated from a deep-sea sediment in the South China Sea.</title>
        <authorList>
            <person name="Chen R.W."/>
        </authorList>
    </citation>
    <scope>NUCLEOTIDE SEQUENCE [LARGE SCALE GENOMIC DNA]</scope>
    <source>
        <strain evidence="4 5">SCSIO 52915</strain>
    </source>
</reference>
<feature type="coiled-coil region" evidence="1">
    <location>
        <begin position="113"/>
        <end position="150"/>
    </location>
</feature>
<dbReference type="AlphaFoldDB" id="A0A6G8PVU0"/>
<evidence type="ECO:0000313" key="4">
    <source>
        <dbReference type="EMBL" id="QIN78331.1"/>
    </source>
</evidence>
<dbReference type="Proteomes" id="UP000502706">
    <property type="component" value="Chromosome"/>
</dbReference>
<protein>
    <submittedName>
        <fullName evidence="4">Uncharacterized protein</fullName>
    </submittedName>
</protein>
<evidence type="ECO:0000256" key="3">
    <source>
        <dbReference type="SAM" id="Phobius"/>
    </source>
</evidence>
<gene>
    <name evidence="4" type="ORF">GBA65_07150</name>
</gene>
<sequence>MGLYANNLHRLARFLAGAPPDAATMVLAILGRPDLLVGFAAWAWSTAIGDVFMTVVLLILGVWVWPRLPYPVRQHLLALREHFLPFAGSDGPPPYEQDRAPRKAGPRAGEPPLEEVELLRQELKAYEKRLEDAEAANLQQSRRMERLERESEEARRPWWRFFSR</sequence>
<keyword evidence="1" id="KW-0175">Coiled coil</keyword>
<organism evidence="4 5">
    <name type="scientific">Rubrobacter marinus</name>
    <dbReference type="NCBI Taxonomy" id="2653852"/>
    <lineage>
        <taxon>Bacteria</taxon>
        <taxon>Bacillati</taxon>
        <taxon>Actinomycetota</taxon>
        <taxon>Rubrobacteria</taxon>
        <taxon>Rubrobacterales</taxon>
        <taxon>Rubrobacteraceae</taxon>
        <taxon>Rubrobacter</taxon>
    </lineage>
</organism>
<proteinExistence type="predicted"/>
<keyword evidence="3" id="KW-0812">Transmembrane</keyword>
<feature type="region of interest" description="Disordered" evidence="2">
    <location>
        <begin position="88"/>
        <end position="112"/>
    </location>
</feature>
<keyword evidence="5" id="KW-1185">Reference proteome</keyword>
<evidence type="ECO:0000256" key="2">
    <source>
        <dbReference type="SAM" id="MobiDB-lite"/>
    </source>
</evidence>
<dbReference type="RefSeq" id="WP_166396008.1">
    <property type="nucleotide sequence ID" value="NZ_CP045121.1"/>
</dbReference>